<gene>
    <name evidence="4" type="ORF">Poli38472_010120</name>
</gene>
<keyword evidence="2" id="KW-0677">Repeat</keyword>
<dbReference type="PANTHER" id="PTHR48051:SF1">
    <property type="entry name" value="RAS SUPPRESSOR PROTEIN 1"/>
    <property type="match status" value="1"/>
</dbReference>
<evidence type="ECO:0000256" key="1">
    <source>
        <dbReference type="ARBA" id="ARBA00022614"/>
    </source>
</evidence>
<protein>
    <submittedName>
        <fullName evidence="4">Uncharacterized protein</fullName>
    </submittedName>
</protein>
<evidence type="ECO:0000313" key="5">
    <source>
        <dbReference type="Proteomes" id="UP000794436"/>
    </source>
</evidence>
<sequence>MIVVVDIILEFGLSVGVTLSVILPYVLLFSWSAGRFPDPYGYDDVWLANLLSELRQALVSSKMDYASSMFPHIMMLMGTDILESILRRGTSTSVTPAPDSIVAPLSNSRRRSSLMDFFPRTSSITPPRVSKRLHRVLHVLELLAIGFAATRVYLHYRTHSVATSHPIQGCGLHMYPWFAVNFSCAVIQINCYRIKSVGTEQDMIKELDGLERGVLTKLIFSHCPALEVPPIVTEFSHLQVLETFNCSIVKWEAPIRHSQQPQLMQVHLVDTNMTVFPDGLMQPGPPQDLSLYLYHTNLSSLPNNVGEAWKTKKPWRYIRIERSELTTIPESISQAPIEFFSVVGNHIKRFPENIFATQTFTVLQLSQNPLVEIPASIGDTQALGIFMADDTNVSGLPPWFQDWYTTQKVVSLRGSPFCASDTDGISPLCQVVSPGAVFAFRYDLVVRFRPL</sequence>
<comment type="caution">
    <text evidence="4">The sequence shown here is derived from an EMBL/GenBank/DDBJ whole genome shotgun (WGS) entry which is preliminary data.</text>
</comment>
<dbReference type="InterPro" id="IPR032675">
    <property type="entry name" value="LRR_dom_sf"/>
</dbReference>
<feature type="transmembrane region" description="Helical" evidence="3">
    <location>
        <begin position="7"/>
        <end position="31"/>
    </location>
</feature>
<organism evidence="4 5">
    <name type="scientific">Pythium oligandrum</name>
    <name type="common">Mycoparasitic fungus</name>
    <dbReference type="NCBI Taxonomy" id="41045"/>
    <lineage>
        <taxon>Eukaryota</taxon>
        <taxon>Sar</taxon>
        <taxon>Stramenopiles</taxon>
        <taxon>Oomycota</taxon>
        <taxon>Peronosporomycetes</taxon>
        <taxon>Pythiales</taxon>
        <taxon>Pythiaceae</taxon>
        <taxon>Pythium</taxon>
    </lineage>
</organism>
<accession>A0A8K1FDN6</accession>
<dbReference type="SUPFAM" id="SSF52058">
    <property type="entry name" value="L domain-like"/>
    <property type="match status" value="1"/>
</dbReference>
<name>A0A8K1FDN6_PYTOL</name>
<keyword evidence="3" id="KW-1133">Transmembrane helix</keyword>
<evidence type="ECO:0000313" key="4">
    <source>
        <dbReference type="EMBL" id="TMW58561.1"/>
    </source>
</evidence>
<dbReference type="OrthoDB" id="70344at2759"/>
<dbReference type="AlphaFoldDB" id="A0A8K1FDN6"/>
<dbReference type="Proteomes" id="UP000794436">
    <property type="component" value="Unassembled WGS sequence"/>
</dbReference>
<reference evidence="4" key="1">
    <citation type="submission" date="2019-03" db="EMBL/GenBank/DDBJ databases">
        <title>Long read genome sequence of the mycoparasitic Pythium oligandrum ATCC 38472 isolated from sugarbeet rhizosphere.</title>
        <authorList>
            <person name="Gaulin E."/>
        </authorList>
    </citation>
    <scope>NUCLEOTIDE SEQUENCE</scope>
    <source>
        <strain evidence="4">ATCC 38472_TT</strain>
    </source>
</reference>
<keyword evidence="1" id="KW-0433">Leucine-rich repeat</keyword>
<dbReference type="GO" id="GO:0005737">
    <property type="term" value="C:cytoplasm"/>
    <property type="evidence" value="ECO:0007669"/>
    <property type="project" value="TreeGrafter"/>
</dbReference>
<proteinExistence type="predicted"/>
<keyword evidence="3" id="KW-0472">Membrane</keyword>
<evidence type="ECO:0000256" key="3">
    <source>
        <dbReference type="SAM" id="Phobius"/>
    </source>
</evidence>
<dbReference type="PANTHER" id="PTHR48051">
    <property type="match status" value="1"/>
</dbReference>
<keyword evidence="3" id="KW-0812">Transmembrane</keyword>
<dbReference type="EMBL" id="SPLM01000111">
    <property type="protein sequence ID" value="TMW58561.1"/>
    <property type="molecule type" value="Genomic_DNA"/>
</dbReference>
<dbReference type="InterPro" id="IPR050216">
    <property type="entry name" value="LRR_domain-containing"/>
</dbReference>
<evidence type="ECO:0000256" key="2">
    <source>
        <dbReference type="ARBA" id="ARBA00022737"/>
    </source>
</evidence>
<keyword evidence="5" id="KW-1185">Reference proteome</keyword>
<dbReference type="Gene3D" id="3.80.10.10">
    <property type="entry name" value="Ribonuclease Inhibitor"/>
    <property type="match status" value="1"/>
</dbReference>